<feature type="transmembrane region" description="Helical" evidence="1">
    <location>
        <begin position="49"/>
        <end position="71"/>
    </location>
</feature>
<name>A0A2U1CH98_9BURK</name>
<gene>
    <name evidence="2" type="ORF">C7440_3868</name>
</gene>
<keyword evidence="3" id="KW-1185">Reference proteome</keyword>
<keyword evidence="1" id="KW-1133">Transmembrane helix</keyword>
<dbReference type="OrthoDB" id="8641514at2"/>
<dbReference type="AlphaFoldDB" id="A0A2U1CH98"/>
<feature type="transmembrane region" description="Helical" evidence="1">
    <location>
        <begin position="92"/>
        <end position="117"/>
    </location>
</feature>
<keyword evidence="1" id="KW-0812">Transmembrane</keyword>
<keyword evidence="1" id="KW-0472">Membrane</keyword>
<comment type="caution">
    <text evidence="2">The sequence shown here is derived from an EMBL/GenBank/DDBJ whole genome shotgun (WGS) entry which is preliminary data.</text>
</comment>
<proteinExistence type="predicted"/>
<feature type="transmembrane region" description="Helical" evidence="1">
    <location>
        <begin position="21"/>
        <end position="43"/>
    </location>
</feature>
<evidence type="ECO:0000313" key="3">
    <source>
        <dbReference type="Proteomes" id="UP000246145"/>
    </source>
</evidence>
<dbReference type="RefSeq" id="WP_017523567.1">
    <property type="nucleotide sequence ID" value="NZ_JACCEX010000009.1"/>
</dbReference>
<reference evidence="2 3" key="1">
    <citation type="submission" date="2018-04" db="EMBL/GenBank/DDBJ databases">
        <title>Genomic Encyclopedia of Type Strains, Phase IV (KMG-IV): sequencing the most valuable type-strain genomes for metagenomic binning, comparative biology and taxonomic classification.</title>
        <authorList>
            <person name="Goeker M."/>
        </authorList>
    </citation>
    <scope>NUCLEOTIDE SEQUENCE [LARGE SCALE GENOMIC DNA]</scope>
    <source>
        <strain evidence="2 3">DSM 10065</strain>
    </source>
</reference>
<dbReference type="STRING" id="1231391.GCA_000308195_01198"/>
<evidence type="ECO:0000256" key="1">
    <source>
        <dbReference type="SAM" id="Phobius"/>
    </source>
</evidence>
<sequence length="123" mass="13330">MHGWKSGMPRTPGVWRVMAGFIVWALAFVVLYVGHALGCLYVPSTLTPASLTMLLTALWALHLAACAVLTQRSGRRSCGMRREGNGTVQARFMWRATFLTDALALLAVLVTGLPLLAFPVCQA</sequence>
<dbReference type="EMBL" id="QEKO01000011">
    <property type="protein sequence ID" value="PVY60269.1"/>
    <property type="molecule type" value="Genomic_DNA"/>
</dbReference>
<organism evidence="2 3">
    <name type="scientific">Pusillimonas noertemannii</name>
    <dbReference type="NCBI Taxonomy" id="305977"/>
    <lineage>
        <taxon>Bacteria</taxon>
        <taxon>Pseudomonadati</taxon>
        <taxon>Pseudomonadota</taxon>
        <taxon>Betaproteobacteria</taxon>
        <taxon>Burkholderiales</taxon>
        <taxon>Alcaligenaceae</taxon>
        <taxon>Pusillimonas</taxon>
    </lineage>
</organism>
<protein>
    <submittedName>
        <fullName evidence="2">Uncharacterized protein</fullName>
    </submittedName>
</protein>
<accession>A0A2U1CH98</accession>
<evidence type="ECO:0000313" key="2">
    <source>
        <dbReference type="EMBL" id="PVY60269.1"/>
    </source>
</evidence>
<dbReference type="Proteomes" id="UP000246145">
    <property type="component" value="Unassembled WGS sequence"/>
</dbReference>